<dbReference type="EC" id="2.3.2.13" evidence="3"/>
<name>A0ABT2UEN3_9BACL</name>
<accession>A0ABT2UEN3</accession>
<dbReference type="EMBL" id="JAOQIO010000038">
    <property type="protein sequence ID" value="MCU6793096.1"/>
    <property type="molecule type" value="Genomic_DNA"/>
</dbReference>
<dbReference type="HAMAP" id="MF_00727">
    <property type="entry name" value="Tgl"/>
    <property type="match status" value="1"/>
</dbReference>
<sequence>MIIIAGNSETDFDDSKLSALERSMYQAMKGSSFQYRYDSVAGLLFELGVRSHIVESARLLNESGVQFSDFEHSRCNPVYWDRIENGGFQLKSGVTPHEGIRDIFNNGRLYAFECATAVTIVLYKAVLESIGPQQFDMLFSDLMLYDWHFNSNLRLIDRMNPMEAVAGDILYFQNPDFDPATPWWRGENVILLGQDLYYGHGLGIKTSDEIVEGLNKSRKPGSFQSASLADRFDQLDFSYLWRIITSDRRKLIIAKVGARSYILNT</sequence>
<evidence type="ECO:0000313" key="4">
    <source>
        <dbReference type="Proteomes" id="UP001652445"/>
    </source>
</evidence>
<dbReference type="RefSeq" id="WP_262684409.1">
    <property type="nucleotide sequence ID" value="NZ_JAOQIO010000038.1"/>
</dbReference>
<dbReference type="Pfam" id="PF20085">
    <property type="entry name" value="TGL"/>
    <property type="match status" value="1"/>
</dbReference>
<dbReference type="GO" id="GO:0003810">
    <property type="term" value="F:protein-glutamine gamma-glutamyltransferase activity"/>
    <property type="evidence" value="ECO:0007669"/>
    <property type="project" value="UniProtKB-EC"/>
</dbReference>
<comment type="caution">
    <text evidence="3">The sequence shown here is derived from an EMBL/GenBank/DDBJ whole genome shotgun (WGS) entry which is preliminary data.</text>
</comment>
<evidence type="ECO:0000256" key="2">
    <source>
        <dbReference type="ARBA" id="ARBA00022969"/>
    </source>
</evidence>
<dbReference type="NCBIfam" id="NF002869">
    <property type="entry name" value="PRK03187.1"/>
    <property type="match status" value="1"/>
</dbReference>
<keyword evidence="2" id="KW-0749">Sporulation</keyword>
<organism evidence="3 4">
    <name type="scientific">Paenibacillus baimaensis</name>
    <dbReference type="NCBI Taxonomy" id="2982185"/>
    <lineage>
        <taxon>Bacteria</taxon>
        <taxon>Bacillati</taxon>
        <taxon>Bacillota</taxon>
        <taxon>Bacilli</taxon>
        <taxon>Bacillales</taxon>
        <taxon>Paenibacillaceae</taxon>
        <taxon>Paenibacillus</taxon>
    </lineage>
</organism>
<reference evidence="3 4" key="1">
    <citation type="submission" date="2022-09" db="EMBL/GenBank/DDBJ databases">
        <authorList>
            <person name="Han X.L."/>
            <person name="Wang Q."/>
            <person name="Lu T."/>
        </authorList>
    </citation>
    <scope>NUCLEOTIDE SEQUENCE [LARGE SCALE GENOMIC DNA]</scope>
    <source>
        <strain evidence="3 4">WQ 127069</strain>
    </source>
</reference>
<dbReference type="Proteomes" id="UP001652445">
    <property type="component" value="Unassembled WGS sequence"/>
</dbReference>
<evidence type="ECO:0000313" key="3">
    <source>
        <dbReference type="EMBL" id="MCU6793096.1"/>
    </source>
</evidence>
<gene>
    <name evidence="3" type="ORF">OB236_13310</name>
</gene>
<keyword evidence="3" id="KW-0012">Acyltransferase</keyword>
<proteinExistence type="inferred from homology"/>
<keyword evidence="4" id="KW-1185">Reference proteome</keyword>
<protein>
    <submittedName>
        <fullName evidence="3">Protein-glutamine gamma-glutamyltransferase</fullName>
        <ecNumber evidence="3">2.3.2.13</ecNumber>
    </submittedName>
</protein>
<dbReference type="InterPro" id="IPR020916">
    <property type="entry name" value="Gln_gamma-glutamylTfrase_bac"/>
</dbReference>
<keyword evidence="1 3" id="KW-0808">Transferase</keyword>
<evidence type="ECO:0000256" key="1">
    <source>
        <dbReference type="ARBA" id="ARBA00022679"/>
    </source>
</evidence>